<evidence type="ECO:0000313" key="2">
    <source>
        <dbReference type="EMBL" id="SVC27235.1"/>
    </source>
</evidence>
<feature type="domain" description="Aminotransferase class V" evidence="1">
    <location>
        <begin position="7"/>
        <end position="212"/>
    </location>
</feature>
<dbReference type="AlphaFoldDB" id="A0A382KUJ6"/>
<dbReference type="PANTHER" id="PTHR43586">
    <property type="entry name" value="CYSTEINE DESULFURASE"/>
    <property type="match status" value="1"/>
</dbReference>
<sequence>MNHAGVSPLSTQTQSAMEAFLKEATENGYTNSQMGTETIESCRQSAAKLINANTDEIAFVKNTTQGIILTANGINWQAGDNVITTNVEFPSNIYPWWNLERYGVETRLVQEVNKRISVEDIIAKIDSRTRIITISHVEFASGYRNDIATIGKICQDNGILFFVDAIQTLGAFEVDVKKQHIDFLSADGHKWLLGPEGAAIYYCSKSKLDQLTNTN</sequence>
<dbReference type="SUPFAM" id="SSF53383">
    <property type="entry name" value="PLP-dependent transferases"/>
    <property type="match status" value="1"/>
</dbReference>
<organism evidence="2">
    <name type="scientific">marine metagenome</name>
    <dbReference type="NCBI Taxonomy" id="408172"/>
    <lineage>
        <taxon>unclassified sequences</taxon>
        <taxon>metagenomes</taxon>
        <taxon>ecological metagenomes</taxon>
    </lineage>
</organism>
<dbReference type="InterPro" id="IPR015421">
    <property type="entry name" value="PyrdxlP-dep_Trfase_major"/>
</dbReference>
<dbReference type="EMBL" id="UINC01082457">
    <property type="protein sequence ID" value="SVC27235.1"/>
    <property type="molecule type" value="Genomic_DNA"/>
</dbReference>
<protein>
    <recommendedName>
        <fullName evidence="1">Aminotransferase class V domain-containing protein</fullName>
    </recommendedName>
</protein>
<dbReference type="InterPro" id="IPR015424">
    <property type="entry name" value="PyrdxlP-dep_Trfase"/>
</dbReference>
<accession>A0A382KUJ6</accession>
<dbReference type="InterPro" id="IPR000192">
    <property type="entry name" value="Aminotrans_V_dom"/>
</dbReference>
<dbReference type="PANTHER" id="PTHR43586:SF15">
    <property type="entry name" value="BLR3095 PROTEIN"/>
    <property type="match status" value="1"/>
</dbReference>
<feature type="non-terminal residue" evidence="2">
    <location>
        <position position="215"/>
    </location>
</feature>
<proteinExistence type="predicted"/>
<evidence type="ECO:0000259" key="1">
    <source>
        <dbReference type="Pfam" id="PF00266"/>
    </source>
</evidence>
<dbReference type="Pfam" id="PF00266">
    <property type="entry name" value="Aminotran_5"/>
    <property type="match status" value="1"/>
</dbReference>
<name>A0A382KUJ6_9ZZZZ</name>
<dbReference type="Gene3D" id="3.40.640.10">
    <property type="entry name" value="Type I PLP-dependent aspartate aminotransferase-like (Major domain)"/>
    <property type="match status" value="1"/>
</dbReference>
<gene>
    <name evidence="2" type="ORF">METZ01_LOCUS280089</name>
</gene>
<reference evidence="2" key="1">
    <citation type="submission" date="2018-05" db="EMBL/GenBank/DDBJ databases">
        <authorList>
            <person name="Lanie J.A."/>
            <person name="Ng W.-L."/>
            <person name="Kazmierczak K.M."/>
            <person name="Andrzejewski T.M."/>
            <person name="Davidsen T.M."/>
            <person name="Wayne K.J."/>
            <person name="Tettelin H."/>
            <person name="Glass J.I."/>
            <person name="Rusch D."/>
            <person name="Podicherti R."/>
            <person name="Tsui H.-C.T."/>
            <person name="Winkler M.E."/>
        </authorList>
    </citation>
    <scope>NUCLEOTIDE SEQUENCE</scope>
</reference>